<feature type="region of interest" description="Disordered" evidence="1">
    <location>
        <begin position="282"/>
        <end position="322"/>
    </location>
</feature>
<feature type="compositionally biased region" description="Basic and acidic residues" evidence="1">
    <location>
        <begin position="282"/>
        <end position="310"/>
    </location>
</feature>
<dbReference type="AlphaFoldDB" id="A0AAD6TTF8"/>
<name>A0AAD6TTF8_9AGAR</name>
<dbReference type="EMBL" id="JARJCN010000109">
    <property type="protein sequence ID" value="KAJ7074861.1"/>
    <property type="molecule type" value="Genomic_DNA"/>
</dbReference>
<dbReference type="Proteomes" id="UP001222325">
    <property type="component" value="Unassembled WGS sequence"/>
</dbReference>
<evidence type="ECO:0000313" key="3">
    <source>
        <dbReference type="Proteomes" id="UP001222325"/>
    </source>
</evidence>
<gene>
    <name evidence="2" type="ORF">B0H15DRAFT_806594</name>
</gene>
<organism evidence="2 3">
    <name type="scientific">Mycena belliarum</name>
    <dbReference type="NCBI Taxonomy" id="1033014"/>
    <lineage>
        <taxon>Eukaryota</taxon>
        <taxon>Fungi</taxon>
        <taxon>Dikarya</taxon>
        <taxon>Basidiomycota</taxon>
        <taxon>Agaricomycotina</taxon>
        <taxon>Agaricomycetes</taxon>
        <taxon>Agaricomycetidae</taxon>
        <taxon>Agaricales</taxon>
        <taxon>Marasmiineae</taxon>
        <taxon>Mycenaceae</taxon>
        <taxon>Mycena</taxon>
    </lineage>
</organism>
<evidence type="ECO:0000313" key="2">
    <source>
        <dbReference type="EMBL" id="KAJ7074861.1"/>
    </source>
</evidence>
<feature type="region of interest" description="Disordered" evidence="1">
    <location>
        <begin position="156"/>
        <end position="182"/>
    </location>
</feature>
<protein>
    <submittedName>
        <fullName evidence="2">Uncharacterized protein</fullName>
    </submittedName>
</protein>
<evidence type="ECO:0000256" key="1">
    <source>
        <dbReference type="SAM" id="MobiDB-lite"/>
    </source>
</evidence>
<sequence>MISAPASPILGTRAAHTTTSSLPGLPTQYLLRQAFNTPPAMTASLEAINPVTAIDDGALRIWLQHEGREERDIAPTFAAAPHSEYLGSVVLPDGQRAHHHAAYNVLRVLKNTDTRQVFTIAGHEFVTTLEAPPPGVKWSREVPYPTNEVLRNEMARLTPNDPPVDGGTGFPTHATSDAPPMPTVQERLDARRVWESFLKPPTTADPRESQACRGALAPAGASTDSLPELESISLLSTSESSVSASEYKQAALTYESTRQTYDVTKELDELARDIEQRAMKVLKLDESGEARYEEDPDEEKASARGEEGTRAHRWAAPWRHPP</sequence>
<comment type="caution">
    <text evidence="2">The sequence shown here is derived from an EMBL/GenBank/DDBJ whole genome shotgun (WGS) entry which is preliminary data.</text>
</comment>
<accession>A0AAD6TTF8</accession>
<keyword evidence="3" id="KW-1185">Reference proteome</keyword>
<proteinExistence type="predicted"/>
<reference evidence="2" key="1">
    <citation type="submission" date="2023-03" db="EMBL/GenBank/DDBJ databases">
        <title>Massive genome expansion in bonnet fungi (Mycena s.s.) driven by repeated elements and novel gene families across ecological guilds.</title>
        <authorList>
            <consortium name="Lawrence Berkeley National Laboratory"/>
            <person name="Harder C.B."/>
            <person name="Miyauchi S."/>
            <person name="Viragh M."/>
            <person name="Kuo A."/>
            <person name="Thoen E."/>
            <person name="Andreopoulos B."/>
            <person name="Lu D."/>
            <person name="Skrede I."/>
            <person name="Drula E."/>
            <person name="Henrissat B."/>
            <person name="Morin E."/>
            <person name="Kohler A."/>
            <person name="Barry K."/>
            <person name="LaButti K."/>
            <person name="Morin E."/>
            <person name="Salamov A."/>
            <person name="Lipzen A."/>
            <person name="Mereny Z."/>
            <person name="Hegedus B."/>
            <person name="Baldrian P."/>
            <person name="Stursova M."/>
            <person name="Weitz H."/>
            <person name="Taylor A."/>
            <person name="Grigoriev I.V."/>
            <person name="Nagy L.G."/>
            <person name="Martin F."/>
            <person name="Kauserud H."/>
        </authorList>
    </citation>
    <scope>NUCLEOTIDE SEQUENCE</scope>
    <source>
        <strain evidence="2">CBHHK173m</strain>
    </source>
</reference>